<sequence length="90" mass="10525">KPVKIKHTKEYTHEDCPGPGWNFKTVFCLKTLYVHHKMKKTANGFSKRGCFKCVHFQKDEEAKKRGEEGCSGCMWPKCPRYHPGLYFSEI</sequence>
<dbReference type="GeneID" id="87860907"/>
<proteinExistence type="predicted"/>
<dbReference type="RefSeq" id="XP_062676794.1">
    <property type="nucleotide sequence ID" value="XM_062823753.1"/>
</dbReference>
<reference evidence="1" key="2">
    <citation type="submission" date="2023-06" db="EMBL/GenBank/DDBJ databases">
        <authorList>
            <consortium name="Lawrence Berkeley National Laboratory"/>
            <person name="Haridas S."/>
            <person name="Hensen N."/>
            <person name="Bonometti L."/>
            <person name="Westerberg I."/>
            <person name="Brannstrom I.O."/>
            <person name="Guillou S."/>
            <person name="Cros-Aarteil S."/>
            <person name="Calhoun S."/>
            <person name="Kuo A."/>
            <person name="Mondo S."/>
            <person name="Pangilinan J."/>
            <person name="Riley R."/>
            <person name="Labutti K."/>
            <person name="Andreopoulos B."/>
            <person name="Lipzen A."/>
            <person name="Chen C."/>
            <person name="Yanf M."/>
            <person name="Daum C."/>
            <person name="Ng V."/>
            <person name="Clum A."/>
            <person name="Steindorff A."/>
            <person name="Ohm R."/>
            <person name="Martin F."/>
            <person name="Silar P."/>
            <person name="Natvig D."/>
            <person name="Lalanne C."/>
            <person name="Gautier V."/>
            <person name="Ament-Velasquez S.L."/>
            <person name="Kruys A."/>
            <person name="Hutchinson M.I."/>
            <person name="Powell A.J."/>
            <person name="Barry K."/>
            <person name="Miller A.N."/>
            <person name="Grigoriev I.V."/>
            <person name="Debuchy R."/>
            <person name="Gladieux P."/>
            <person name="Thoren M.H."/>
            <person name="Johannesson H."/>
        </authorList>
    </citation>
    <scope>NUCLEOTIDE SEQUENCE</scope>
    <source>
        <strain evidence="1">CBS 560.94</strain>
    </source>
</reference>
<name>A0AAE0J0B8_9PEZI</name>
<protein>
    <submittedName>
        <fullName evidence="1">Uncharacterized protein</fullName>
    </submittedName>
</protein>
<gene>
    <name evidence="1" type="ORF">B0H65DRAFT_392266</name>
</gene>
<feature type="non-terminal residue" evidence="1">
    <location>
        <position position="90"/>
    </location>
</feature>
<accession>A0AAE0J0B8</accession>
<dbReference type="Proteomes" id="UP001278500">
    <property type="component" value="Unassembled WGS sequence"/>
</dbReference>
<dbReference type="AlphaFoldDB" id="A0AAE0J0B8"/>
<dbReference type="EMBL" id="JAUEPP010000010">
    <property type="protein sequence ID" value="KAK3334628.1"/>
    <property type="molecule type" value="Genomic_DNA"/>
</dbReference>
<organism evidence="1 2">
    <name type="scientific">Neurospora tetraspora</name>
    <dbReference type="NCBI Taxonomy" id="94610"/>
    <lineage>
        <taxon>Eukaryota</taxon>
        <taxon>Fungi</taxon>
        <taxon>Dikarya</taxon>
        <taxon>Ascomycota</taxon>
        <taxon>Pezizomycotina</taxon>
        <taxon>Sordariomycetes</taxon>
        <taxon>Sordariomycetidae</taxon>
        <taxon>Sordariales</taxon>
        <taxon>Sordariaceae</taxon>
        <taxon>Neurospora</taxon>
    </lineage>
</organism>
<evidence type="ECO:0000313" key="2">
    <source>
        <dbReference type="Proteomes" id="UP001278500"/>
    </source>
</evidence>
<comment type="caution">
    <text evidence="1">The sequence shown here is derived from an EMBL/GenBank/DDBJ whole genome shotgun (WGS) entry which is preliminary data.</text>
</comment>
<feature type="non-terminal residue" evidence="1">
    <location>
        <position position="1"/>
    </location>
</feature>
<evidence type="ECO:0000313" key="1">
    <source>
        <dbReference type="EMBL" id="KAK3334628.1"/>
    </source>
</evidence>
<keyword evidence="2" id="KW-1185">Reference proteome</keyword>
<reference evidence="1" key="1">
    <citation type="journal article" date="2023" name="Mol. Phylogenet. Evol.">
        <title>Genome-scale phylogeny and comparative genomics of the fungal order Sordariales.</title>
        <authorList>
            <person name="Hensen N."/>
            <person name="Bonometti L."/>
            <person name="Westerberg I."/>
            <person name="Brannstrom I.O."/>
            <person name="Guillou S."/>
            <person name="Cros-Aarteil S."/>
            <person name="Calhoun S."/>
            <person name="Haridas S."/>
            <person name="Kuo A."/>
            <person name="Mondo S."/>
            <person name="Pangilinan J."/>
            <person name="Riley R."/>
            <person name="LaButti K."/>
            <person name="Andreopoulos B."/>
            <person name="Lipzen A."/>
            <person name="Chen C."/>
            <person name="Yan M."/>
            <person name="Daum C."/>
            <person name="Ng V."/>
            <person name="Clum A."/>
            <person name="Steindorff A."/>
            <person name="Ohm R.A."/>
            <person name="Martin F."/>
            <person name="Silar P."/>
            <person name="Natvig D.O."/>
            <person name="Lalanne C."/>
            <person name="Gautier V."/>
            <person name="Ament-Velasquez S.L."/>
            <person name="Kruys A."/>
            <person name="Hutchinson M.I."/>
            <person name="Powell A.J."/>
            <person name="Barry K."/>
            <person name="Miller A.N."/>
            <person name="Grigoriev I.V."/>
            <person name="Debuchy R."/>
            <person name="Gladieux P."/>
            <person name="Hiltunen Thoren M."/>
            <person name="Johannesson H."/>
        </authorList>
    </citation>
    <scope>NUCLEOTIDE SEQUENCE</scope>
    <source>
        <strain evidence="1">CBS 560.94</strain>
    </source>
</reference>